<organism evidence="1 2">
    <name type="scientific">Forsythia ovata</name>
    <dbReference type="NCBI Taxonomy" id="205694"/>
    <lineage>
        <taxon>Eukaryota</taxon>
        <taxon>Viridiplantae</taxon>
        <taxon>Streptophyta</taxon>
        <taxon>Embryophyta</taxon>
        <taxon>Tracheophyta</taxon>
        <taxon>Spermatophyta</taxon>
        <taxon>Magnoliopsida</taxon>
        <taxon>eudicotyledons</taxon>
        <taxon>Gunneridae</taxon>
        <taxon>Pentapetalae</taxon>
        <taxon>asterids</taxon>
        <taxon>lamiids</taxon>
        <taxon>Lamiales</taxon>
        <taxon>Oleaceae</taxon>
        <taxon>Forsythieae</taxon>
        <taxon>Forsythia</taxon>
    </lineage>
</organism>
<sequence>METNKPQQAIHIGDAIRLARARLSFVDNGSGRVSFDKDYGLSAVELVWLIAIKKNLPNASGKSWPSISSFNSSTAIERRASQDQIVSNEAYRRKIRIETKEELKDWVDPKDHLRLDASVRSKITWIYMWRSLKFFVGGHKFSLGDNTSFRLKKYQTVLELGATEFSVTEA</sequence>
<evidence type="ECO:0000313" key="1">
    <source>
        <dbReference type="EMBL" id="KAL2549119.1"/>
    </source>
</evidence>
<dbReference type="EMBL" id="JBFOLJ010000003">
    <property type="protein sequence ID" value="KAL2549119.1"/>
    <property type="molecule type" value="Genomic_DNA"/>
</dbReference>
<accession>A0ABD1WHF4</accession>
<dbReference type="Proteomes" id="UP001604277">
    <property type="component" value="Unassembled WGS sequence"/>
</dbReference>
<gene>
    <name evidence="1" type="ORF">Fot_10649</name>
</gene>
<name>A0ABD1WHF4_9LAMI</name>
<comment type="caution">
    <text evidence="1">The sequence shown here is derived from an EMBL/GenBank/DDBJ whole genome shotgun (WGS) entry which is preliminary data.</text>
</comment>
<keyword evidence="2" id="KW-1185">Reference proteome</keyword>
<reference evidence="2" key="1">
    <citation type="submission" date="2024-07" db="EMBL/GenBank/DDBJ databases">
        <title>Two chromosome-level genome assemblies of Korean endemic species Abeliophyllum distichum and Forsythia ovata (Oleaceae).</title>
        <authorList>
            <person name="Jang H."/>
        </authorList>
    </citation>
    <scope>NUCLEOTIDE SEQUENCE [LARGE SCALE GENOMIC DNA]</scope>
</reference>
<proteinExistence type="predicted"/>
<evidence type="ECO:0000313" key="2">
    <source>
        <dbReference type="Proteomes" id="UP001604277"/>
    </source>
</evidence>
<dbReference type="AlphaFoldDB" id="A0ABD1WHF4"/>
<protein>
    <submittedName>
        <fullName evidence="1">Uncharacterized protein</fullName>
    </submittedName>
</protein>